<accession>A0A3P3XN29</accession>
<keyword evidence="6 7" id="KW-0315">Glutamine amidotransferase</keyword>
<evidence type="ECO:0000256" key="7">
    <source>
        <dbReference type="HAMAP-Rule" id="MF_01931"/>
    </source>
</evidence>
<dbReference type="InterPro" id="IPR017932">
    <property type="entry name" value="GATase_2_dom"/>
</dbReference>
<evidence type="ECO:0000256" key="3">
    <source>
        <dbReference type="ARBA" id="ARBA00022676"/>
    </source>
</evidence>
<keyword evidence="5 7" id="KW-0658">Purine biosynthesis</keyword>
<sequence length="468" mass="50452">MTGKLHEACGVVGVVAEEAARLAFFGLFALQHRGQESAGIATLDTGSIHLHKDVGLVSQVFRGENFSTLAGNIAIGHTRYSTTGKSSARNAQPFLIDTQFGPLALGHNGNIANAPALRKQLLGRGLGLMTGSDSELLAMMLAGTPGKTWTERIAQAMKFWIGAYSLVLLTREGVFAVRDPWGYRPLAWGRIDSGGWAVASETSALRVMGCSDFEEIPPGTILHFNERDPVECTRVEIDAPHAACSFEYVYFSRPDSVWNGKNIHAVRRRLGELLAEEAPASADLVIPVPDSSIAAAIGYAQRSGIPFGEGLVKNRYIGRTFIEPTKALRRQGVALKFSPLKETLEGARIVLVDDSIVRGTTTAPIVALCRNAGAREVHLRIASPRILHPCYMGVDMGTEHDLIAVGREPEEIAKMVGADSLAYLSIEGFSRAIGIDGVCRACFDGNYHIPVDENFTKNCFEGFGKGTV</sequence>
<evidence type="ECO:0000256" key="11">
    <source>
        <dbReference type="PIRSR" id="PIRSR000485-3"/>
    </source>
</evidence>
<evidence type="ECO:0000256" key="2">
    <source>
        <dbReference type="ARBA" id="ARBA00010138"/>
    </source>
</evidence>
<dbReference type="SUPFAM" id="SSF56235">
    <property type="entry name" value="N-terminal nucleophile aminohydrolases (Ntn hydrolases)"/>
    <property type="match status" value="1"/>
</dbReference>
<feature type="active site" description="Nucleophile" evidence="7 9">
    <location>
        <position position="9"/>
    </location>
</feature>
<feature type="binding site" evidence="7 11">
    <location>
        <position position="439"/>
    </location>
    <ligand>
        <name>[4Fe-4S] cluster</name>
        <dbReference type="ChEBI" id="CHEBI:49883"/>
    </ligand>
</feature>
<feature type="binding site" evidence="7 11">
    <location>
        <position position="442"/>
    </location>
    <ligand>
        <name>[4Fe-4S] cluster</name>
        <dbReference type="ChEBI" id="CHEBI:49883"/>
    </ligand>
</feature>
<dbReference type="GO" id="GO:0006189">
    <property type="term" value="P:'de novo' IMP biosynthetic process"/>
    <property type="evidence" value="ECO:0007669"/>
    <property type="project" value="UniProtKB-UniRule"/>
</dbReference>
<dbReference type="GO" id="GO:0004044">
    <property type="term" value="F:amidophosphoribosyltransferase activity"/>
    <property type="evidence" value="ECO:0007669"/>
    <property type="project" value="UniProtKB-UniRule"/>
</dbReference>
<name>A0A3P3XN29_9SPIR</name>
<comment type="similarity">
    <text evidence="2 7 8">In the C-terminal section; belongs to the purine/pyrimidine phosphoribosyltransferase family.</text>
</comment>
<gene>
    <name evidence="7 13" type="primary">purF</name>
    <name evidence="13" type="ORF">SPIRO4BDMA_30046</name>
</gene>
<keyword evidence="7 10" id="KW-0460">Magnesium</keyword>
<dbReference type="CDD" id="cd06223">
    <property type="entry name" value="PRTases_typeI"/>
    <property type="match status" value="1"/>
</dbReference>
<evidence type="ECO:0000256" key="8">
    <source>
        <dbReference type="PIRNR" id="PIRNR000485"/>
    </source>
</evidence>
<keyword evidence="7 11" id="KW-0411">Iron-sulfur</keyword>
<dbReference type="InterPro" id="IPR000836">
    <property type="entry name" value="PRTase_dom"/>
</dbReference>
<feature type="binding site" evidence="7 10">
    <location>
        <position position="354"/>
    </location>
    <ligand>
        <name>Mg(2+)</name>
        <dbReference type="ChEBI" id="CHEBI:18420"/>
    </ligand>
</feature>
<comment type="cofactor">
    <cofactor evidence="7 11">
        <name>[4Fe-4S] cluster</name>
        <dbReference type="ChEBI" id="CHEBI:49883"/>
    </cofactor>
    <text evidence="7 11">Binds 1 [4Fe-4S] cluster per subunit.</text>
</comment>
<dbReference type="Pfam" id="PF13522">
    <property type="entry name" value="GATase_6"/>
    <property type="match status" value="1"/>
</dbReference>
<feature type="binding site" evidence="7 11">
    <location>
        <position position="244"/>
    </location>
    <ligand>
        <name>[4Fe-4S] cluster</name>
        <dbReference type="ChEBI" id="CHEBI:49883"/>
    </ligand>
</feature>
<dbReference type="GO" id="GO:0051539">
    <property type="term" value="F:4 iron, 4 sulfur cluster binding"/>
    <property type="evidence" value="ECO:0007669"/>
    <property type="project" value="UniProtKB-KW"/>
</dbReference>
<comment type="pathway">
    <text evidence="1 7 8">Purine metabolism; IMP biosynthesis via de novo pathway; N(1)-(5-phospho-D-ribosyl)glycinamide from 5-phospho-alpha-D-ribose 1-diphosphate: step 1/2.</text>
</comment>
<feature type="binding site" evidence="7 10">
    <location>
        <position position="291"/>
    </location>
    <ligand>
        <name>Mg(2+)</name>
        <dbReference type="ChEBI" id="CHEBI:18420"/>
    </ligand>
</feature>
<evidence type="ECO:0000256" key="10">
    <source>
        <dbReference type="PIRSR" id="PIRSR000485-2"/>
    </source>
</evidence>
<dbReference type="PIRSF" id="PIRSF000485">
    <property type="entry name" value="Amd_phspho_trans"/>
    <property type="match status" value="1"/>
</dbReference>
<dbReference type="InterPro" id="IPR029057">
    <property type="entry name" value="PRTase-like"/>
</dbReference>
<keyword evidence="7 10" id="KW-0479">Metal-binding</keyword>
<feature type="domain" description="Glutamine amidotransferase type-2" evidence="12">
    <location>
        <begin position="9"/>
        <end position="227"/>
    </location>
</feature>
<dbReference type="PANTHER" id="PTHR11907">
    <property type="entry name" value="AMIDOPHOSPHORIBOSYLTRANSFERASE"/>
    <property type="match status" value="1"/>
</dbReference>
<dbReference type="EC" id="2.4.2.14" evidence="7"/>
<proteinExistence type="inferred from homology"/>
<dbReference type="CDD" id="cd00715">
    <property type="entry name" value="GPATase_N"/>
    <property type="match status" value="1"/>
</dbReference>
<protein>
    <recommendedName>
        <fullName evidence="7">Amidophosphoribosyltransferase</fullName>
        <shortName evidence="7">ATase</shortName>
        <ecNumber evidence="7">2.4.2.14</ecNumber>
    </recommendedName>
    <alternativeName>
        <fullName evidence="7">Glutamine phosphoribosylpyrophosphate amidotransferase</fullName>
        <shortName evidence="7">GPATase</shortName>
    </alternativeName>
</protein>
<feature type="binding site" evidence="7 10">
    <location>
        <position position="353"/>
    </location>
    <ligand>
        <name>Mg(2+)</name>
        <dbReference type="ChEBI" id="CHEBI:18420"/>
    </ligand>
</feature>
<dbReference type="NCBIfam" id="TIGR01134">
    <property type="entry name" value="purF"/>
    <property type="match status" value="1"/>
</dbReference>
<evidence type="ECO:0000259" key="12">
    <source>
        <dbReference type="PROSITE" id="PS51278"/>
    </source>
</evidence>
<evidence type="ECO:0000256" key="9">
    <source>
        <dbReference type="PIRSR" id="PIRSR000485-1"/>
    </source>
</evidence>
<dbReference type="AlphaFoldDB" id="A0A3P3XN29"/>
<dbReference type="InterPro" id="IPR035584">
    <property type="entry name" value="PurF_N"/>
</dbReference>
<dbReference type="InterPro" id="IPR029055">
    <property type="entry name" value="Ntn_hydrolases_N"/>
</dbReference>
<dbReference type="GO" id="GO:0009113">
    <property type="term" value="P:purine nucleobase biosynthetic process"/>
    <property type="evidence" value="ECO:0007669"/>
    <property type="project" value="UniProtKB-UniRule"/>
</dbReference>
<comment type="cofactor">
    <cofactor evidence="7 10">
        <name>Mg(2+)</name>
        <dbReference type="ChEBI" id="CHEBI:18420"/>
    </cofactor>
    <text evidence="7 10">Binds 1 Mg(2+) ion per subunit.</text>
</comment>
<dbReference type="Gene3D" id="3.40.50.2020">
    <property type="match status" value="1"/>
</dbReference>
<dbReference type="SUPFAM" id="SSF53271">
    <property type="entry name" value="PRTase-like"/>
    <property type="match status" value="1"/>
</dbReference>
<keyword evidence="7" id="KW-0004">4Fe-4S</keyword>
<comment type="catalytic activity">
    <reaction evidence="7 8">
        <text>5-phospho-beta-D-ribosylamine + L-glutamate + diphosphate = 5-phospho-alpha-D-ribose 1-diphosphate + L-glutamine + H2O</text>
        <dbReference type="Rhea" id="RHEA:14905"/>
        <dbReference type="ChEBI" id="CHEBI:15377"/>
        <dbReference type="ChEBI" id="CHEBI:29985"/>
        <dbReference type="ChEBI" id="CHEBI:33019"/>
        <dbReference type="ChEBI" id="CHEBI:58017"/>
        <dbReference type="ChEBI" id="CHEBI:58359"/>
        <dbReference type="ChEBI" id="CHEBI:58681"/>
        <dbReference type="EC" id="2.4.2.14"/>
    </reaction>
</comment>
<dbReference type="PROSITE" id="PS51278">
    <property type="entry name" value="GATASE_TYPE_2"/>
    <property type="match status" value="1"/>
</dbReference>
<dbReference type="Gene3D" id="3.60.20.10">
    <property type="entry name" value="Glutamine Phosphoribosylpyrophosphate, subunit 1, domain 1"/>
    <property type="match status" value="1"/>
</dbReference>
<reference evidence="13" key="1">
    <citation type="submission" date="2017-02" db="EMBL/GenBank/DDBJ databases">
        <authorList>
            <person name="Regsiter A."/>
            <person name="William W."/>
        </authorList>
    </citation>
    <scope>NUCLEOTIDE SEQUENCE</scope>
    <source>
        <strain evidence="13">BdmA 4</strain>
    </source>
</reference>
<dbReference type="HAMAP" id="MF_01931">
    <property type="entry name" value="PurF"/>
    <property type="match status" value="1"/>
</dbReference>
<organism evidence="13">
    <name type="scientific">uncultured spirochete</name>
    <dbReference type="NCBI Taxonomy" id="156406"/>
    <lineage>
        <taxon>Bacteria</taxon>
        <taxon>Pseudomonadati</taxon>
        <taxon>Spirochaetota</taxon>
        <taxon>Spirochaetia</taxon>
        <taxon>Spirochaetales</taxon>
        <taxon>environmental samples</taxon>
    </lineage>
</organism>
<dbReference type="EMBL" id="FWDO01000003">
    <property type="protein sequence ID" value="SLM17409.1"/>
    <property type="molecule type" value="Genomic_DNA"/>
</dbReference>
<dbReference type="InterPro" id="IPR005854">
    <property type="entry name" value="PurF"/>
</dbReference>
<keyword evidence="7 11" id="KW-0408">Iron</keyword>
<evidence type="ECO:0000313" key="13">
    <source>
        <dbReference type="EMBL" id="SLM17409.1"/>
    </source>
</evidence>
<evidence type="ECO:0000256" key="1">
    <source>
        <dbReference type="ARBA" id="ARBA00005209"/>
    </source>
</evidence>
<keyword evidence="4 7" id="KW-0808">Transferase</keyword>
<dbReference type="GO" id="GO:0000287">
    <property type="term" value="F:magnesium ion binding"/>
    <property type="evidence" value="ECO:0007669"/>
    <property type="project" value="UniProtKB-UniRule"/>
</dbReference>
<feature type="binding site" evidence="7 11">
    <location>
        <position position="390"/>
    </location>
    <ligand>
        <name>[4Fe-4S] cluster</name>
        <dbReference type="ChEBI" id="CHEBI:49883"/>
    </ligand>
</feature>
<evidence type="ECO:0000256" key="4">
    <source>
        <dbReference type="ARBA" id="ARBA00022679"/>
    </source>
</evidence>
<dbReference type="UniPathway" id="UPA00074">
    <property type="reaction ID" value="UER00124"/>
</dbReference>
<comment type="function">
    <text evidence="7">Catalyzes the formation of phosphoribosylamine from phosphoribosylpyrophosphate (PRPP) and glutamine.</text>
</comment>
<keyword evidence="3 7" id="KW-0328">Glycosyltransferase</keyword>
<evidence type="ECO:0000256" key="6">
    <source>
        <dbReference type="ARBA" id="ARBA00022962"/>
    </source>
</evidence>
<evidence type="ECO:0000256" key="5">
    <source>
        <dbReference type="ARBA" id="ARBA00022755"/>
    </source>
</evidence>